<comment type="catalytic activity">
    <reaction evidence="14 19">
        <text>ATP + H2O + phospholipidSide 1 = ADP + phosphate + phospholipidSide 2.</text>
        <dbReference type="EC" id="7.6.2.1"/>
    </reaction>
</comment>
<keyword evidence="6 18" id="KW-0479">Metal-binding</keyword>
<dbReference type="InterPro" id="IPR044492">
    <property type="entry name" value="P_typ_ATPase_HD_dom"/>
</dbReference>
<dbReference type="eggNOG" id="KOG0210">
    <property type="taxonomic scope" value="Eukaryota"/>
</dbReference>
<feature type="binding site" evidence="17">
    <location>
        <position position="875"/>
    </location>
    <ligand>
        <name>ATP</name>
        <dbReference type="ChEBI" id="CHEBI:30616"/>
    </ligand>
</feature>
<feature type="transmembrane region" description="Helical" evidence="19">
    <location>
        <begin position="1099"/>
        <end position="1118"/>
    </location>
</feature>
<feature type="binding site" evidence="17">
    <location>
        <position position="586"/>
    </location>
    <ligand>
        <name>ATP</name>
        <dbReference type="ChEBI" id="CHEBI:30616"/>
    </ligand>
</feature>
<feature type="binding site" evidence="17">
    <location>
        <position position="851"/>
    </location>
    <ligand>
        <name>ATP</name>
        <dbReference type="ChEBI" id="CHEBI:30616"/>
    </ligand>
</feature>
<feature type="active site" description="4-aspartylphosphate intermediate" evidence="16">
    <location>
        <position position="491"/>
    </location>
</feature>
<dbReference type="NCBIfam" id="TIGR01652">
    <property type="entry name" value="ATPase-Plipid"/>
    <property type="match status" value="1"/>
</dbReference>
<keyword evidence="7 17" id="KW-0547">Nucleotide-binding</keyword>
<feature type="binding site" evidence="18">
    <location>
        <position position="493"/>
    </location>
    <ligand>
        <name>Mg(2+)</name>
        <dbReference type="ChEBI" id="CHEBI:18420"/>
    </ligand>
</feature>
<feature type="binding site" evidence="17">
    <location>
        <position position="493"/>
    </location>
    <ligand>
        <name>ATP</name>
        <dbReference type="ChEBI" id="CHEBI:30616"/>
    </ligand>
</feature>
<evidence type="ECO:0000256" key="13">
    <source>
        <dbReference type="ARBA" id="ARBA00023136"/>
    </source>
</evidence>
<dbReference type="KEGG" id="kaf:KAFR_0I01860"/>
<feature type="binding site" evidence="18">
    <location>
        <position position="875"/>
    </location>
    <ligand>
        <name>Mg(2+)</name>
        <dbReference type="ChEBI" id="CHEBI:18420"/>
    </ligand>
</feature>
<evidence type="ECO:0000256" key="2">
    <source>
        <dbReference type="ARBA" id="ARBA00004337"/>
    </source>
</evidence>
<evidence type="ECO:0000256" key="17">
    <source>
        <dbReference type="PIRSR" id="PIRSR606539-2"/>
    </source>
</evidence>
<evidence type="ECO:0000256" key="20">
    <source>
        <dbReference type="SAM" id="MobiDB-lite"/>
    </source>
</evidence>
<comment type="catalytic activity">
    <reaction evidence="15">
        <text>a 1,2-diacyl-sn-glycero-3-phosphoethanolamine(out) + ATP + H2O = a 1,2-diacyl-sn-glycero-3-phosphoethanolamine(in) + ADP + phosphate + H(+)</text>
        <dbReference type="Rhea" id="RHEA:66132"/>
        <dbReference type="ChEBI" id="CHEBI:15377"/>
        <dbReference type="ChEBI" id="CHEBI:15378"/>
        <dbReference type="ChEBI" id="CHEBI:30616"/>
        <dbReference type="ChEBI" id="CHEBI:43474"/>
        <dbReference type="ChEBI" id="CHEBI:64612"/>
        <dbReference type="ChEBI" id="CHEBI:456216"/>
    </reaction>
    <physiologicalReaction direction="left-to-right" evidence="15">
        <dbReference type="Rhea" id="RHEA:66133"/>
    </physiologicalReaction>
</comment>
<feature type="transmembrane region" description="Helical" evidence="19">
    <location>
        <begin position="928"/>
        <end position="948"/>
    </location>
</feature>
<dbReference type="GO" id="GO:0010008">
    <property type="term" value="C:endosome membrane"/>
    <property type="evidence" value="ECO:0007669"/>
    <property type="project" value="UniProtKB-SubCell"/>
</dbReference>
<feature type="region of interest" description="Disordered" evidence="20">
    <location>
        <begin position="1"/>
        <end position="27"/>
    </location>
</feature>
<feature type="binding site" evidence="17">
    <location>
        <position position="763"/>
    </location>
    <ligand>
        <name>ATP</name>
        <dbReference type="ChEBI" id="CHEBI:30616"/>
    </ligand>
</feature>
<protein>
    <recommendedName>
        <fullName evidence="19">Phospholipid-transporting ATPase</fullName>
        <ecNumber evidence="19">7.6.2.1</ecNumber>
    </recommendedName>
</protein>
<dbReference type="PANTHER" id="PTHR24092">
    <property type="entry name" value="PROBABLE PHOSPHOLIPID-TRANSPORTING ATPASE"/>
    <property type="match status" value="1"/>
</dbReference>
<dbReference type="RefSeq" id="XP_003959101.1">
    <property type="nucleotide sequence ID" value="XM_003959052.1"/>
</dbReference>
<dbReference type="STRING" id="1071382.H2B016"/>
<proteinExistence type="inferred from homology"/>
<dbReference type="Gene3D" id="3.40.1110.10">
    <property type="entry name" value="Calcium-transporting ATPase, cytoplasmic domain N"/>
    <property type="match status" value="1"/>
</dbReference>
<dbReference type="FunFam" id="3.40.50.1000:FF:000009">
    <property type="entry name" value="Phospholipid-transporting ATPase"/>
    <property type="match status" value="1"/>
</dbReference>
<dbReference type="InterPro" id="IPR006539">
    <property type="entry name" value="P-type_ATPase_IV"/>
</dbReference>
<dbReference type="Pfam" id="PF13246">
    <property type="entry name" value="Cation_ATPase"/>
    <property type="match status" value="1"/>
</dbReference>
<evidence type="ECO:0000256" key="16">
    <source>
        <dbReference type="PIRSR" id="PIRSR606539-1"/>
    </source>
</evidence>
<evidence type="ECO:0000256" key="18">
    <source>
        <dbReference type="PIRSR" id="PIRSR606539-3"/>
    </source>
</evidence>
<dbReference type="GO" id="GO:0140346">
    <property type="term" value="F:phosphatidylserine flippase activity"/>
    <property type="evidence" value="ECO:0007669"/>
    <property type="project" value="EnsemblFungi"/>
</dbReference>
<dbReference type="GO" id="GO:0000287">
    <property type="term" value="F:magnesium ion binding"/>
    <property type="evidence" value="ECO:0007669"/>
    <property type="project" value="UniProtKB-UniRule"/>
</dbReference>
<dbReference type="PROSITE" id="PS00154">
    <property type="entry name" value="ATPASE_E1_E2"/>
    <property type="match status" value="1"/>
</dbReference>
<evidence type="ECO:0000256" key="11">
    <source>
        <dbReference type="ARBA" id="ARBA00022989"/>
    </source>
</evidence>
<feature type="transmembrane region" description="Helical" evidence="19">
    <location>
        <begin position="1043"/>
        <end position="1063"/>
    </location>
</feature>
<sequence>MSYGLPTSSDRFSKSTHTKGRNTSTDSFDLEFDHSFEAALDNLEINSNQDNLPRKSVADSGDIGQIRESFEMRSIDGSHVFGDSQRNSINRESEPLMQTTSHDQSPTKFNHSKNTLLGKLIFSLKSSLNNKPSITLGEQHVEREIHPDTTPVYDKNKYPSNEISNAKYNAITFIPTLLYEQFKFFFNLYFLLVALSQAIPALRIGYLSSYIVPLAFVLSVTMAKEALDDIQRRRRDKESNNELYEVLGKSTLVPSKDLKVGDLVKLNKGSRVPADLILIQSSEQSGESFIKTDQLDGETDWKLRIACPLTQTLVEDELLHKISITASPPEKSIHKFLGKLSYKDATSQPLSIDNTLWANTVIASTGFCIGCVIYTGKDTRQSMNTTTATVKTGLLELEINSISKILCASVFILSILLVVLAGFHNGDWYVDIMRYLILFSTIIPVSLRVNLDLAKSVYAYQIEHDRTIPETVVRTSTIPEDLGRIEYLLSDKTGTLTQNDMQLKKIHLGTVSYSTDTLDMVSDYVSTIVSPNKKINGGSANINQSTARKDIATKVRDMILTLAICHNVTPTFEDDELTYQAASPDEIAIVKFTESVGLSLFKRDRQSISLLHNDSNSNLNYEILQVFPFNSDSKRMGIIVHDMKHDEYWFMQKGADTVMSKIVENNDWLEEETGNMAREGLRTLVVGRKKLNKKVYGQFKKEYEEASLSMLNRDQQMNNVISKFLEHDLELLGLTGVEDKLQKDVKSSIELLRNAGIKIWMLTGDKVETARCVSISAKLISRGQYVHVITKLNKYEGALSQLEYLKVNRNACLLIDGESLATYLKYYKQEFFEVALSLPTVVACRCTPQQKADIALIIRELTGKRVCCIGDGGNDVSMIQCADVGVGIVGKEGKQASLAADFSIIQFCHLTELLLWHGRNSYKRSAKLAQFIMHRGLIIAICQAVFSICSKFEPIALYQGWLMVGYATVYTMAPVFSLTLDRDIEESLTKLYPELYKELTEGKSLSYKTFFVWCALSLYQGCIIQLFSQAFTSVQSQDFSRMVAISFTSLVINELIMVALEIYTWNKVMTISELATLTCFVASVPFLTDYFDLKYMVTLRFYAGLLIILLISIFPVWASKAIYRALHPPSYAKVQEFSTV</sequence>
<dbReference type="PRINTS" id="PR00119">
    <property type="entry name" value="CATATPASE"/>
</dbReference>
<dbReference type="InterPro" id="IPR059000">
    <property type="entry name" value="ATPase_P-type_domA"/>
</dbReference>
<dbReference type="Gene3D" id="2.70.150.10">
    <property type="entry name" value="Calcium-transporting ATPase, cytoplasmic transduction domain A"/>
    <property type="match status" value="1"/>
</dbReference>
<feature type="binding site" evidence="17">
    <location>
        <position position="629"/>
    </location>
    <ligand>
        <name>ATP</name>
        <dbReference type="ChEBI" id="CHEBI:30616"/>
    </ligand>
</feature>
<evidence type="ECO:0000256" key="8">
    <source>
        <dbReference type="ARBA" id="ARBA00022840"/>
    </source>
</evidence>
<feature type="binding site" evidence="17">
    <location>
        <position position="845"/>
    </location>
    <ligand>
        <name>ATP</name>
        <dbReference type="ChEBI" id="CHEBI:30616"/>
    </ligand>
</feature>
<dbReference type="SUPFAM" id="SSF56784">
    <property type="entry name" value="HAD-like"/>
    <property type="match status" value="1"/>
</dbReference>
<evidence type="ECO:0000256" key="19">
    <source>
        <dbReference type="RuleBase" id="RU362033"/>
    </source>
</evidence>
<dbReference type="Pfam" id="PF16212">
    <property type="entry name" value="PhoLip_ATPase_C"/>
    <property type="match status" value="1"/>
</dbReference>
<dbReference type="InParanoid" id="H2B016"/>
<comment type="cofactor">
    <cofactor evidence="1 18">
        <name>Mg(2+)</name>
        <dbReference type="ChEBI" id="CHEBI:18420"/>
    </cofactor>
</comment>
<accession>H2B016</accession>
<dbReference type="SUPFAM" id="SSF81665">
    <property type="entry name" value="Calcium ATPase, transmembrane domain M"/>
    <property type="match status" value="1"/>
</dbReference>
<evidence type="ECO:0000256" key="12">
    <source>
        <dbReference type="ARBA" id="ARBA00023055"/>
    </source>
</evidence>
<dbReference type="Gene3D" id="3.40.50.1000">
    <property type="entry name" value="HAD superfamily/HAD-like"/>
    <property type="match status" value="1"/>
</dbReference>
<keyword evidence="8 17" id="KW-0067">ATP-binding</keyword>
<dbReference type="Pfam" id="PF00122">
    <property type="entry name" value="E1-E2_ATPase"/>
    <property type="match status" value="1"/>
</dbReference>
<evidence type="ECO:0000256" key="9">
    <source>
        <dbReference type="ARBA" id="ARBA00022842"/>
    </source>
</evidence>
<evidence type="ECO:0000313" key="24">
    <source>
        <dbReference type="EMBL" id="CCF59966.1"/>
    </source>
</evidence>
<comment type="subcellular location">
    <subcellularLocation>
        <location evidence="2">Endosome membrane</location>
        <topology evidence="2">Multi-pass membrane protein</topology>
    </subcellularLocation>
    <subcellularLocation>
        <location evidence="19">Membrane</location>
        <topology evidence="19">Multi-pass membrane protein</topology>
    </subcellularLocation>
</comment>
<dbReference type="Proteomes" id="UP000005220">
    <property type="component" value="Chromosome 9"/>
</dbReference>
<feature type="binding site" evidence="18">
    <location>
        <position position="871"/>
    </location>
    <ligand>
        <name>Mg(2+)</name>
        <dbReference type="ChEBI" id="CHEBI:18420"/>
    </ligand>
</feature>
<feature type="transmembrane region" description="Helical" evidence="19">
    <location>
        <begin position="960"/>
        <end position="980"/>
    </location>
</feature>
<dbReference type="InterPro" id="IPR023214">
    <property type="entry name" value="HAD_sf"/>
</dbReference>
<keyword evidence="9 18" id="KW-0460">Magnesium</keyword>
<name>H2B016_KAZAF</name>
<evidence type="ECO:0000256" key="15">
    <source>
        <dbReference type="ARBA" id="ARBA00049128"/>
    </source>
</evidence>
<dbReference type="InterPro" id="IPR023299">
    <property type="entry name" value="ATPase_P-typ_cyto_dom_N"/>
</dbReference>
<dbReference type="InterPro" id="IPR008250">
    <property type="entry name" value="ATPase_P-typ_transduc_dom_A_sf"/>
</dbReference>
<dbReference type="GO" id="GO:0006890">
    <property type="term" value="P:retrograde vesicle-mediated transport, Golgi to endoplasmic reticulum"/>
    <property type="evidence" value="ECO:0007669"/>
    <property type="project" value="EnsemblFungi"/>
</dbReference>
<dbReference type="Pfam" id="PF16209">
    <property type="entry name" value="PhoLip_ATPase_N"/>
    <property type="match status" value="1"/>
</dbReference>
<dbReference type="InterPro" id="IPR032631">
    <property type="entry name" value="P-type_ATPase_N"/>
</dbReference>
<dbReference type="InterPro" id="IPR032630">
    <property type="entry name" value="P_typ_ATPase_c"/>
</dbReference>
<dbReference type="EMBL" id="HE650829">
    <property type="protein sequence ID" value="CCF59966.1"/>
    <property type="molecule type" value="Genomic_DNA"/>
</dbReference>
<feature type="binding site" evidence="17">
    <location>
        <position position="764"/>
    </location>
    <ligand>
        <name>ATP</name>
        <dbReference type="ChEBI" id="CHEBI:30616"/>
    </ligand>
</feature>
<reference evidence="24 25" key="1">
    <citation type="journal article" date="2011" name="Proc. Natl. Acad. Sci. U.S.A.">
        <title>Evolutionary erosion of yeast sex chromosomes by mating-type switching accidents.</title>
        <authorList>
            <person name="Gordon J.L."/>
            <person name="Armisen D."/>
            <person name="Proux-Wera E."/>
            <person name="Oheigeartaigh S.S."/>
            <person name="Byrne K.P."/>
            <person name="Wolfe K.H."/>
        </authorList>
    </citation>
    <scope>NUCLEOTIDE SEQUENCE [LARGE SCALE GENOMIC DNA]</scope>
    <source>
        <strain evidence="25">ATCC 22294 / BCRC 22015 / CBS 2517 / CECT 1963 / NBRC 1671 / NRRL Y-8276</strain>
    </source>
</reference>
<keyword evidence="25" id="KW-1185">Reference proteome</keyword>
<keyword evidence="12" id="KW-0445">Lipid transport</keyword>
<feature type="binding site" evidence="17">
    <location>
        <position position="492"/>
    </location>
    <ligand>
        <name>ATP</name>
        <dbReference type="ChEBI" id="CHEBI:30616"/>
    </ligand>
</feature>
<dbReference type="GO" id="GO:0005886">
    <property type="term" value="C:plasma membrane"/>
    <property type="evidence" value="ECO:0007669"/>
    <property type="project" value="EnsemblFungi"/>
</dbReference>
<evidence type="ECO:0000256" key="3">
    <source>
        <dbReference type="ARBA" id="ARBA00008109"/>
    </source>
</evidence>
<dbReference type="GO" id="GO:0016887">
    <property type="term" value="F:ATP hydrolysis activity"/>
    <property type="evidence" value="ECO:0007669"/>
    <property type="project" value="InterPro"/>
</dbReference>
<dbReference type="SFLD" id="SFLDS00003">
    <property type="entry name" value="Haloacid_Dehalogenase"/>
    <property type="match status" value="1"/>
</dbReference>
<dbReference type="SFLD" id="SFLDG00002">
    <property type="entry name" value="C1.7:_P-type_atpase_like"/>
    <property type="match status" value="1"/>
</dbReference>
<evidence type="ECO:0000256" key="4">
    <source>
        <dbReference type="ARBA" id="ARBA00022448"/>
    </source>
</evidence>
<dbReference type="OrthoDB" id="377733at2759"/>
<dbReference type="GO" id="GO:0005524">
    <property type="term" value="F:ATP binding"/>
    <property type="evidence" value="ECO:0007669"/>
    <property type="project" value="UniProtKB-UniRule"/>
</dbReference>
<dbReference type="GO" id="GO:0005802">
    <property type="term" value="C:trans-Golgi network"/>
    <property type="evidence" value="ECO:0007669"/>
    <property type="project" value="EnsemblFungi"/>
</dbReference>
<dbReference type="GO" id="GO:0005770">
    <property type="term" value="C:late endosome"/>
    <property type="evidence" value="ECO:0007669"/>
    <property type="project" value="EnsemblFungi"/>
</dbReference>
<dbReference type="InterPro" id="IPR018303">
    <property type="entry name" value="ATPase_P-typ_P_site"/>
</dbReference>
<dbReference type="SFLD" id="SFLDF00027">
    <property type="entry name" value="p-type_atpase"/>
    <property type="match status" value="1"/>
</dbReference>
<evidence type="ECO:0000256" key="7">
    <source>
        <dbReference type="ARBA" id="ARBA00022741"/>
    </source>
</evidence>
<dbReference type="GO" id="GO:0000139">
    <property type="term" value="C:Golgi membrane"/>
    <property type="evidence" value="ECO:0007669"/>
    <property type="project" value="EnsemblFungi"/>
</dbReference>
<feature type="domain" description="P-type ATPase N-terminal" evidence="22">
    <location>
        <begin position="155"/>
        <end position="204"/>
    </location>
</feature>
<keyword evidence="5 19" id="KW-0812">Transmembrane</keyword>
<feature type="domain" description="P-type ATPase A" evidence="21">
    <location>
        <begin position="249"/>
        <end position="290"/>
    </location>
</feature>
<gene>
    <name evidence="24" type="primary">KAFR0I01860</name>
    <name evidence="24" type="ORF">KAFR_0I01860</name>
</gene>
<dbReference type="InterPro" id="IPR023298">
    <property type="entry name" value="ATPase_P-typ_TM_dom_sf"/>
</dbReference>
<feature type="domain" description="P-type ATPase C-terminal" evidence="23">
    <location>
        <begin position="898"/>
        <end position="1128"/>
    </location>
</feature>
<evidence type="ECO:0000256" key="5">
    <source>
        <dbReference type="ARBA" id="ARBA00022692"/>
    </source>
</evidence>
<keyword evidence="11 19" id="KW-1133">Transmembrane helix</keyword>
<feature type="binding site" evidence="17">
    <location>
        <position position="491"/>
    </location>
    <ligand>
        <name>ATP</name>
        <dbReference type="ChEBI" id="CHEBI:30616"/>
    </ligand>
</feature>
<dbReference type="FunFam" id="3.40.1110.10:FF:000085">
    <property type="entry name" value="Phospholipid-transporting ATPase"/>
    <property type="match status" value="1"/>
</dbReference>
<feature type="binding site" evidence="18">
    <location>
        <position position="491"/>
    </location>
    <ligand>
        <name>Mg(2+)</name>
        <dbReference type="ChEBI" id="CHEBI:18420"/>
    </ligand>
</feature>
<keyword evidence="13 19" id="KW-0472">Membrane</keyword>
<dbReference type="GO" id="GO:0090555">
    <property type="term" value="F:phosphatidylethanolamine flippase activity"/>
    <property type="evidence" value="ECO:0007669"/>
    <property type="project" value="EnsemblFungi"/>
</dbReference>
<comment type="caution">
    <text evidence="19">Lacks conserved residue(s) required for the propagation of feature annotation.</text>
</comment>
<dbReference type="SUPFAM" id="SSF81660">
    <property type="entry name" value="Metal cation-transporting ATPase, ATP-binding domain N"/>
    <property type="match status" value="1"/>
</dbReference>
<evidence type="ECO:0000259" key="22">
    <source>
        <dbReference type="Pfam" id="PF16209"/>
    </source>
</evidence>
<dbReference type="InterPro" id="IPR001757">
    <property type="entry name" value="P_typ_ATPase"/>
</dbReference>
<dbReference type="GO" id="GO:0006897">
    <property type="term" value="P:endocytosis"/>
    <property type="evidence" value="ECO:0007669"/>
    <property type="project" value="EnsemblFungi"/>
</dbReference>
<dbReference type="InterPro" id="IPR036412">
    <property type="entry name" value="HAD-like_sf"/>
</dbReference>
<keyword evidence="10 19" id="KW-1278">Translocase</keyword>
<feature type="binding site" evidence="17">
    <location>
        <position position="874"/>
    </location>
    <ligand>
        <name>ATP</name>
        <dbReference type="ChEBI" id="CHEBI:30616"/>
    </ligand>
</feature>
<dbReference type="GeneID" id="13883602"/>
<evidence type="ECO:0000259" key="21">
    <source>
        <dbReference type="Pfam" id="PF00122"/>
    </source>
</evidence>
<dbReference type="HOGENOM" id="CLU_000846_6_0_1"/>
<evidence type="ECO:0000256" key="6">
    <source>
        <dbReference type="ARBA" id="ARBA00022723"/>
    </source>
</evidence>
<dbReference type="FunCoup" id="H2B016">
    <property type="interactions" value="390"/>
</dbReference>
<dbReference type="EC" id="7.6.2.1" evidence="19"/>
<keyword evidence="4" id="KW-0813">Transport</keyword>
<evidence type="ECO:0000256" key="10">
    <source>
        <dbReference type="ARBA" id="ARBA00022967"/>
    </source>
</evidence>
<dbReference type="SUPFAM" id="SSF81653">
    <property type="entry name" value="Calcium ATPase, transduction domain A"/>
    <property type="match status" value="1"/>
</dbReference>
<dbReference type="PANTHER" id="PTHR24092:SF5">
    <property type="entry name" value="PHOSPHOLIPID-TRANSPORTING ATPASE"/>
    <property type="match status" value="1"/>
</dbReference>
<comment type="similarity">
    <text evidence="3 19">Belongs to the cation transport ATPase (P-type) (TC 3.A.3) family. Type IV subfamily.</text>
</comment>
<dbReference type="AlphaFoldDB" id="H2B016"/>
<dbReference type="GO" id="GO:0007033">
    <property type="term" value="P:vacuole organization"/>
    <property type="evidence" value="ECO:0007669"/>
    <property type="project" value="EnsemblFungi"/>
</dbReference>
<evidence type="ECO:0000259" key="23">
    <source>
        <dbReference type="Pfam" id="PF16212"/>
    </source>
</evidence>
<dbReference type="GO" id="GO:0180013">
    <property type="term" value="F:lysophosphatidylserine flippase activity"/>
    <property type="evidence" value="ECO:0007669"/>
    <property type="project" value="EnsemblFungi"/>
</dbReference>
<feature type="binding site" evidence="17">
    <location>
        <position position="682"/>
    </location>
    <ligand>
        <name>ATP</name>
        <dbReference type="ChEBI" id="CHEBI:30616"/>
    </ligand>
</feature>
<feature type="binding site" evidence="17">
    <location>
        <position position="765"/>
    </location>
    <ligand>
        <name>ATP</name>
        <dbReference type="ChEBI" id="CHEBI:30616"/>
    </ligand>
</feature>
<feature type="binding site" evidence="17">
    <location>
        <position position="653"/>
    </location>
    <ligand>
        <name>ATP</name>
        <dbReference type="ChEBI" id="CHEBI:30616"/>
    </ligand>
</feature>
<organism evidence="24 25">
    <name type="scientific">Kazachstania africana (strain ATCC 22294 / BCRC 22015 / CBS 2517 / CECT 1963 / NBRC 1671 / NRRL Y-8276)</name>
    <name type="common">Yeast</name>
    <name type="synonym">Kluyveromyces africanus</name>
    <dbReference type="NCBI Taxonomy" id="1071382"/>
    <lineage>
        <taxon>Eukaryota</taxon>
        <taxon>Fungi</taxon>
        <taxon>Dikarya</taxon>
        <taxon>Ascomycota</taxon>
        <taxon>Saccharomycotina</taxon>
        <taxon>Saccharomycetes</taxon>
        <taxon>Saccharomycetales</taxon>
        <taxon>Saccharomycetaceae</taxon>
        <taxon>Kazachstania</taxon>
    </lineage>
</organism>
<dbReference type="NCBIfam" id="TIGR01494">
    <property type="entry name" value="ATPase_P-type"/>
    <property type="match status" value="3"/>
</dbReference>
<evidence type="ECO:0000313" key="25">
    <source>
        <dbReference type="Proteomes" id="UP000005220"/>
    </source>
</evidence>
<feature type="transmembrane region" description="Helical" evidence="19">
    <location>
        <begin position="1010"/>
        <end position="1031"/>
    </location>
</feature>
<feature type="compositionally biased region" description="Polar residues" evidence="20">
    <location>
        <begin position="1"/>
        <end position="10"/>
    </location>
</feature>
<evidence type="ECO:0000256" key="14">
    <source>
        <dbReference type="ARBA" id="ARBA00034036"/>
    </source>
</evidence>
<evidence type="ECO:0000256" key="1">
    <source>
        <dbReference type="ARBA" id="ARBA00001946"/>
    </source>
</evidence>